<proteinExistence type="predicted"/>
<organism evidence="1 2">
    <name type="scientific">Daphnia galeata</name>
    <dbReference type="NCBI Taxonomy" id="27404"/>
    <lineage>
        <taxon>Eukaryota</taxon>
        <taxon>Metazoa</taxon>
        <taxon>Ecdysozoa</taxon>
        <taxon>Arthropoda</taxon>
        <taxon>Crustacea</taxon>
        <taxon>Branchiopoda</taxon>
        <taxon>Diplostraca</taxon>
        <taxon>Cladocera</taxon>
        <taxon>Anomopoda</taxon>
        <taxon>Daphniidae</taxon>
        <taxon>Daphnia</taxon>
    </lineage>
</organism>
<dbReference type="OrthoDB" id="10361503at2759"/>
<evidence type="ECO:0000313" key="1">
    <source>
        <dbReference type="EMBL" id="CAH0102480.1"/>
    </source>
</evidence>
<dbReference type="AlphaFoldDB" id="A0A8J2RHL1"/>
<protein>
    <submittedName>
        <fullName evidence="1">Uncharacterized protein</fullName>
    </submittedName>
</protein>
<accession>A0A8J2RHL1</accession>
<sequence length="107" mass="11942">MFCNVTSGVRNRVEIVAAILVLAAVQVVELLPAPQFVPLGNNFAYDVINSPLTRFLHFFRHVLPNTPLIGTPGTKNTLNAMFESMESLSLPYRAQAQLCFMYPRLCD</sequence>
<evidence type="ECO:0000313" key="2">
    <source>
        <dbReference type="Proteomes" id="UP000789390"/>
    </source>
</evidence>
<dbReference type="EMBL" id="CAKKLH010000083">
    <property type="protein sequence ID" value="CAH0102480.1"/>
    <property type="molecule type" value="Genomic_DNA"/>
</dbReference>
<dbReference type="Proteomes" id="UP000789390">
    <property type="component" value="Unassembled WGS sequence"/>
</dbReference>
<name>A0A8J2RHL1_9CRUS</name>
<reference evidence="1" key="1">
    <citation type="submission" date="2021-11" db="EMBL/GenBank/DDBJ databases">
        <authorList>
            <person name="Schell T."/>
        </authorList>
    </citation>
    <scope>NUCLEOTIDE SEQUENCE</scope>
    <source>
        <strain evidence="1">M5</strain>
    </source>
</reference>
<comment type="caution">
    <text evidence="1">The sequence shown here is derived from an EMBL/GenBank/DDBJ whole genome shotgun (WGS) entry which is preliminary data.</text>
</comment>
<gene>
    <name evidence="1" type="ORF">DGAL_LOCUS4889</name>
</gene>
<keyword evidence="2" id="KW-1185">Reference proteome</keyword>